<organism evidence="10 11">
    <name type="scientific">Niastella koreensis</name>
    <dbReference type="NCBI Taxonomy" id="354356"/>
    <lineage>
        <taxon>Bacteria</taxon>
        <taxon>Pseudomonadati</taxon>
        <taxon>Bacteroidota</taxon>
        <taxon>Chitinophagia</taxon>
        <taxon>Chitinophagales</taxon>
        <taxon>Chitinophagaceae</taxon>
        <taxon>Niastella</taxon>
    </lineage>
</organism>
<comment type="caution">
    <text evidence="10">The sequence shown here is derived from an EMBL/GenBank/DDBJ whole genome shotgun (WGS) entry which is preliminary data.</text>
</comment>
<keyword evidence="5 7" id="KW-0472">Membrane</keyword>
<dbReference type="Proteomes" id="UP000192277">
    <property type="component" value="Unassembled WGS sequence"/>
</dbReference>
<dbReference type="SUPFAM" id="SSF49464">
    <property type="entry name" value="Carboxypeptidase regulatory domain-like"/>
    <property type="match status" value="1"/>
</dbReference>
<dbReference type="InterPro" id="IPR012910">
    <property type="entry name" value="Plug_dom"/>
</dbReference>
<dbReference type="InterPro" id="IPR023996">
    <property type="entry name" value="TonB-dep_OMP_SusC/RagA"/>
</dbReference>
<evidence type="ECO:0000256" key="1">
    <source>
        <dbReference type="ARBA" id="ARBA00004571"/>
    </source>
</evidence>
<dbReference type="Gene3D" id="2.60.40.1120">
    <property type="entry name" value="Carboxypeptidase-like, regulatory domain"/>
    <property type="match status" value="1"/>
</dbReference>
<protein>
    <submittedName>
        <fullName evidence="10">SusC/RagA family TonB-linked outer membrane protein</fullName>
    </submittedName>
</protein>
<dbReference type="Gene3D" id="2.170.130.10">
    <property type="entry name" value="TonB-dependent receptor, plug domain"/>
    <property type="match status" value="1"/>
</dbReference>
<name>A0ABX3NZQ9_9BACT</name>
<dbReference type="InterPro" id="IPR023997">
    <property type="entry name" value="TonB-dep_OMP_SusC/RagA_CS"/>
</dbReference>
<evidence type="ECO:0000313" key="10">
    <source>
        <dbReference type="EMBL" id="OQP51535.1"/>
    </source>
</evidence>
<dbReference type="Pfam" id="PF13715">
    <property type="entry name" value="CarbopepD_reg_2"/>
    <property type="match status" value="1"/>
</dbReference>
<comment type="subcellular location">
    <subcellularLocation>
        <location evidence="1 7">Cell outer membrane</location>
        <topology evidence="1 7">Multi-pass membrane protein</topology>
    </subcellularLocation>
</comment>
<evidence type="ECO:0000256" key="6">
    <source>
        <dbReference type="ARBA" id="ARBA00023237"/>
    </source>
</evidence>
<dbReference type="EMBL" id="LWBO01000005">
    <property type="protein sequence ID" value="OQP51535.1"/>
    <property type="molecule type" value="Genomic_DNA"/>
</dbReference>
<dbReference type="Pfam" id="PF07660">
    <property type="entry name" value="STN"/>
    <property type="match status" value="1"/>
</dbReference>
<dbReference type="SMART" id="SM00965">
    <property type="entry name" value="STN"/>
    <property type="match status" value="1"/>
</dbReference>
<evidence type="ECO:0000256" key="7">
    <source>
        <dbReference type="PROSITE-ProRule" id="PRU01360"/>
    </source>
</evidence>
<keyword evidence="11" id="KW-1185">Reference proteome</keyword>
<comment type="similarity">
    <text evidence="7">Belongs to the TonB-dependent receptor family.</text>
</comment>
<evidence type="ECO:0000259" key="9">
    <source>
        <dbReference type="SMART" id="SM00965"/>
    </source>
</evidence>
<keyword evidence="8" id="KW-0732">Signal</keyword>
<accession>A0ABX3NZQ9</accession>
<evidence type="ECO:0000256" key="8">
    <source>
        <dbReference type="SAM" id="SignalP"/>
    </source>
</evidence>
<evidence type="ECO:0000256" key="4">
    <source>
        <dbReference type="ARBA" id="ARBA00022692"/>
    </source>
</evidence>
<dbReference type="Pfam" id="PF07715">
    <property type="entry name" value="Plug"/>
    <property type="match status" value="1"/>
</dbReference>
<evidence type="ECO:0000256" key="2">
    <source>
        <dbReference type="ARBA" id="ARBA00022448"/>
    </source>
</evidence>
<feature type="signal peptide" evidence="8">
    <location>
        <begin position="1"/>
        <end position="17"/>
    </location>
</feature>
<feature type="chain" id="PRO_5045540058" evidence="8">
    <location>
        <begin position="18"/>
        <end position="1128"/>
    </location>
</feature>
<dbReference type="InterPro" id="IPR036942">
    <property type="entry name" value="Beta-barrel_TonB_sf"/>
</dbReference>
<dbReference type="Gene3D" id="2.40.170.20">
    <property type="entry name" value="TonB-dependent receptor, beta-barrel domain"/>
    <property type="match status" value="1"/>
</dbReference>
<dbReference type="NCBIfam" id="TIGR04057">
    <property type="entry name" value="SusC_RagA_signa"/>
    <property type="match status" value="1"/>
</dbReference>
<keyword evidence="4 7" id="KW-0812">Transmembrane</keyword>
<feature type="domain" description="Secretin/TonB short N-terminal" evidence="9">
    <location>
        <begin position="46"/>
        <end position="97"/>
    </location>
</feature>
<dbReference type="InterPro" id="IPR008969">
    <property type="entry name" value="CarboxyPept-like_regulatory"/>
</dbReference>
<evidence type="ECO:0000313" key="11">
    <source>
        <dbReference type="Proteomes" id="UP000192277"/>
    </source>
</evidence>
<keyword evidence="3 7" id="KW-1134">Transmembrane beta strand</keyword>
<dbReference type="InterPro" id="IPR039426">
    <property type="entry name" value="TonB-dep_rcpt-like"/>
</dbReference>
<dbReference type="PROSITE" id="PS52016">
    <property type="entry name" value="TONB_DEPENDENT_REC_3"/>
    <property type="match status" value="1"/>
</dbReference>
<evidence type="ECO:0000256" key="5">
    <source>
        <dbReference type="ARBA" id="ARBA00023136"/>
    </source>
</evidence>
<sequence length="1128" mass="125369">MKFSTVFLLAACLQVHAIGFSQKLSLTRRDAPLEQVFKEIRKQTGYLFFYDLEWLQKAKPVNIDVKNVPLKVVLDQCLAGQPLTYNIVDKTIVLSLKEEPKRPIVQAAVMDELHGHVYGQNREPIEGVTITVRGQSRGGRTNAKGEFTLRNIEAGMVLEFSYVGYVTYEVKVVDAGKELNVTLQIDSKGLENVVVIGYGTVKKKDLTGSVSQVSMEDINKAPVGSFDQALAGRVAGVMVSSTEGQPGAGINIVIRGNNSITQSNSPLYVIDGFPIENPDNNMLNPNDIESMDVLKDASATAIYGARGANGVIIITTKKGKDGPPVVRYSGYYGLQNNLKTIPVMNPYEFVKLQQDIGTSDLKDTYLANGVTLDDYKNVQAVDWQNKLYRQASMMDHSLSVTGGSARTRYSASGDLFNQDGIIVNSNFKRYQGKISIDQTFDKAKVGGYIMYTNTKRLGTIPSSLSGSSMNNLLYGTWGYRPASPINPTKAISTDFQDELLDDMVNPTTDYRMNPVIIAQNEYRLKNNNNLIANAYVEYSILKNLKLRVTGGINKNSQRYDVFNNSKTRSGNPSSVYGVNGSITYTDNTSWLNENTLTFDKRINNDHKINVVAGVTAQATRYEYNGTSANLLPYESLGLSGLGYGALQPVYPDLKESSLLSGLSRVNYTFKDRYLFTASFRADGSSKFRPGRQWGYFPSGAFAWRLSSEPFMKEVSFLSDAKIRASWGKTGNNRVDEYATYSEVDFPISAYYSYNNALQQGAILASMANEDLKWETTGQTDVGFDVSFLHQRLSLTVDYYKKVTSDLLLLAALPPTSGYGSAYKNIGKTSNEGLEIALSSNNITNKNFSWTTSFNIAFNKSKVMQLTQNQESMTSVISWDSWYASVPLYLAKLGQPLGQIYGYISDGVYQYDDFDKLANGNYILKDNIATNGNTRSAIQPGDAKYRDLNNDKVINDYDRTVIGRGLPRHIGGISNNFHYRGFDLNIFFQWSYGNDIVNANRLNFENGNKTYLNQFQSFQARWTPDHTNTTMPRAGGQYGYVYSTRIIEDGSYLRFKTAALGYTLSSKLLGRAKIKSCRIYVAAQNLLTWTKYTGSDPEVSIGYSALTPGFDYSSYPRARTVTLGLNLSL</sequence>
<gene>
    <name evidence="10" type="ORF">A4D02_25815</name>
</gene>
<dbReference type="InterPro" id="IPR037066">
    <property type="entry name" value="Plug_dom_sf"/>
</dbReference>
<keyword evidence="6 7" id="KW-0998">Cell outer membrane</keyword>
<keyword evidence="2 7" id="KW-0813">Transport</keyword>
<dbReference type="NCBIfam" id="TIGR04056">
    <property type="entry name" value="OMP_RagA_SusC"/>
    <property type="match status" value="1"/>
</dbReference>
<reference evidence="10 11" key="1">
    <citation type="submission" date="2016-04" db="EMBL/GenBank/DDBJ databases">
        <authorList>
            <person name="Chen L."/>
            <person name="Zhuang W."/>
            <person name="Wang G."/>
        </authorList>
    </citation>
    <scope>NUCLEOTIDE SEQUENCE [LARGE SCALE GENOMIC DNA]</scope>
    <source>
        <strain evidence="11">GR20</strain>
    </source>
</reference>
<evidence type="ECO:0000256" key="3">
    <source>
        <dbReference type="ARBA" id="ARBA00022452"/>
    </source>
</evidence>
<dbReference type="InterPro" id="IPR011662">
    <property type="entry name" value="Secretin/TonB_short_N"/>
</dbReference>
<dbReference type="RefSeq" id="WP_014219762.1">
    <property type="nucleotide sequence ID" value="NZ_LWBO01000005.1"/>
</dbReference>
<dbReference type="SUPFAM" id="SSF56935">
    <property type="entry name" value="Porins"/>
    <property type="match status" value="1"/>
</dbReference>
<proteinExistence type="inferred from homology"/>